<feature type="transmembrane region" description="Helical" evidence="1">
    <location>
        <begin position="196"/>
        <end position="214"/>
    </location>
</feature>
<sequence length="379" mass="39609">IVLGSIIAEALKHTGAIQTITRTMVGVVGTKRMPLALTLTGFILGIAIFSDVAYVILNPLVHSAAKMMGVTVSVMSIGLVGSLQLTHAIVPPTPGPLAAAALVGADIGKTIIFGGFACLVGSLAGWVWGQYIVGPRISAPPLEKFIGENFLEENQNEKSLGVLASYAPIVVPILLISSQSVTRLFLDEGHFLRTGLAYVGWPVVALSIGVWLAYRNITTQQHREEAKEKWVENGLRVSAMILVVTGLGGSLSEILKATPAVESISSFFVAYGLPSILLPFVIGIIGNMITGSTTVGVITAASLVAPMLQTLALSPEAAMLAGASGSVIIKYVNSSYFWVCTTLSGLQPNDALLGYGGVTLVGGLTSFLAVCLMWVFGII</sequence>
<gene>
    <name evidence="2" type="ORF">METZ01_LOCUS164675</name>
</gene>
<feature type="transmembrane region" description="Helical" evidence="1">
    <location>
        <begin position="275"/>
        <end position="305"/>
    </location>
</feature>
<evidence type="ECO:0000256" key="1">
    <source>
        <dbReference type="SAM" id="Phobius"/>
    </source>
</evidence>
<organism evidence="2">
    <name type="scientific">marine metagenome</name>
    <dbReference type="NCBI Taxonomy" id="408172"/>
    <lineage>
        <taxon>unclassified sequences</taxon>
        <taxon>metagenomes</taxon>
        <taxon>ecological metagenomes</taxon>
    </lineage>
</organism>
<dbReference type="GO" id="GO:0015128">
    <property type="term" value="F:gluconate transmembrane transporter activity"/>
    <property type="evidence" value="ECO:0007669"/>
    <property type="project" value="InterPro"/>
</dbReference>
<feature type="transmembrane region" description="Helical" evidence="1">
    <location>
        <begin position="110"/>
        <end position="128"/>
    </location>
</feature>
<feature type="transmembrane region" description="Helical" evidence="1">
    <location>
        <begin position="351"/>
        <end position="376"/>
    </location>
</feature>
<protein>
    <recommendedName>
        <fullName evidence="3">Gluconate:proton symporter</fullName>
    </recommendedName>
</protein>
<name>A0A382BE81_9ZZZZ</name>
<evidence type="ECO:0008006" key="3">
    <source>
        <dbReference type="Google" id="ProtNLM"/>
    </source>
</evidence>
<keyword evidence="1" id="KW-1133">Transmembrane helix</keyword>
<feature type="transmembrane region" description="Helical" evidence="1">
    <location>
        <begin position="235"/>
        <end position="255"/>
    </location>
</feature>
<dbReference type="Pfam" id="PF02447">
    <property type="entry name" value="GntP_permease"/>
    <property type="match status" value="1"/>
</dbReference>
<proteinExistence type="predicted"/>
<dbReference type="GO" id="GO:0005886">
    <property type="term" value="C:plasma membrane"/>
    <property type="evidence" value="ECO:0007669"/>
    <property type="project" value="TreeGrafter"/>
</dbReference>
<feature type="non-terminal residue" evidence="2">
    <location>
        <position position="1"/>
    </location>
</feature>
<dbReference type="InterPro" id="IPR003474">
    <property type="entry name" value="Glcn_transporter"/>
</dbReference>
<reference evidence="2" key="1">
    <citation type="submission" date="2018-05" db="EMBL/GenBank/DDBJ databases">
        <authorList>
            <person name="Lanie J.A."/>
            <person name="Ng W.-L."/>
            <person name="Kazmierczak K.M."/>
            <person name="Andrzejewski T.M."/>
            <person name="Davidsen T.M."/>
            <person name="Wayne K.J."/>
            <person name="Tettelin H."/>
            <person name="Glass J.I."/>
            <person name="Rusch D."/>
            <person name="Podicherti R."/>
            <person name="Tsui H.-C.T."/>
            <person name="Winkler M.E."/>
        </authorList>
    </citation>
    <scope>NUCLEOTIDE SEQUENCE</scope>
</reference>
<feature type="transmembrane region" description="Helical" evidence="1">
    <location>
        <begin position="69"/>
        <end position="90"/>
    </location>
</feature>
<keyword evidence="1" id="KW-0812">Transmembrane</keyword>
<feature type="transmembrane region" description="Helical" evidence="1">
    <location>
        <begin position="159"/>
        <end position="176"/>
    </location>
</feature>
<dbReference type="PANTHER" id="PTHR30354:SF11">
    <property type="entry name" value="PERMEASE"/>
    <property type="match status" value="1"/>
</dbReference>
<dbReference type="AlphaFoldDB" id="A0A382BE81"/>
<keyword evidence="1" id="KW-0472">Membrane</keyword>
<evidence type="ECO:0000313" key="2">
    <source>
        <dbReference type="EMBL" id="SVB11821.1"/>
    </source>
</evidence>
<feature type="transmembrane region" description="Helical" evidence="1">
    <location>
        <begin position="35"/>
        <end position="57"/>
    </location>
</feature>
<accession>A0A382BE81</accession>
<dbReference type="EMBL" id="UINC01029316">
    <property type="protein sequence ID" value="SVB11821.1"/>
    <property type="molecule type" value="Genomic_DNA"/>
</dbReference>
<dbReference type="PANTHER" id="PTHR30354">
    <property type="entry name" value="GNT FAMILY GLUCONATE TRANSPORTER"/>
    <property type="match status" value="1"/>
</dbReference>